<comment type="cofactor">
    <cofactor evidence="1 12 13 14">
        <name>pyridoxal 5'-phosphate</name>
        <dbReference type="ChEBI" id="CHEBI:597326"/>
    </cofactor>
</comment>
<evidence type="ECO:0000313" key="16">
    <source>
        <dbReference type="EMBL" id="KAB2952613.1"/>
    </source>
</evidence>
<evidence type="ECO:0000256" key="7">
    <source>
        <dbReference type="ARBA" id="ARBA00050464"/>
    </source>
</evidence>
<dbReference type="Pfam" id="PF02784">
    <property type="entry name" value="Orn_Arg_deC_N"/>
    <property type="match status" value="1"/>
</dbReference>
<organism evidence="16 17">
    <name type="scientific">Heliorestis acidaminivorans</name>
    <dbReference type="NCBI Taxonomy" id="553427"/>
    <lineage>
        <taxon>Bacteria</taxon>
        <taxon>Bacillati</taxon>
        <taxon>Bacillota</taxon>
        <taxon>Clostridia</taxon>
        <taxon>Eubacteriales</taxon>
        <taxon>Heliobacteriaceae</taxon>
        <taxon>Heliorestis</taxon>
    </lineage>
</organism>
<evidence type="ECO:0000256" key="1">
    <source>
        <dbReference type="ARBA" id="ARBA00001933"/>
    </source>
</evidence>
<keyword evidence="3 12" id="KW-0210">Decarboxylase</keyword>
<dbReference type="FunFam" id="2.40.37.10:FF:000003">
    <property type="entry name" value="Diaminopimelate decarboxylase"/>
    <property type="match status" value="1"/>
</dbReference>
<protein>
    <recommendedName>
        <fullName evidence="11 12">Diaminopimelate decarboxylase</fullName>
        <shortName evidence="12">DAP decarboxylase</shortName>
        <shortName evidence="12">DAPDC</shortName>
        <ecNumber evidence="10 12">4.1.1.20</ecNumber>
    </recommendedName>
</protein>
<dbReference type="PANTHER" id="PTHR43727">
    <property type="entry name" value="DIAMINOPIMELATE DECARBOXYLASE"/>
    <property type="match status" value="1"/>
</dbReference>
<name>A0A6I0F2B8_9FIRM</name>
<feature type="binding site" evidence="12">
    <location>
        <position position="361"/>
    </location>
    <ligand>
        <name>substrate</name>
    </ligand>
</feature>
<comment type="caution">
    <text evidence="16">The sequence shown here is derived from an EMBL/GenBank/DDBJ whole genome shotgun (WGS) entry which is preliminary data.</text>
</comment>
<evidence type="ECO:0000256" key="5">
    <source>
        <dbReference type="ARBA" id="ARBA00023154"/>
    </source>
</evidence>
<dbReference type="InterPro" id="IPR029066">
    <property type="entry name" value="PLP-binding_barrel"/>
</dbReference>
<evidence type="ECO:0000256" key="6">
    <source>
        <dbReference type="ARBA" id="ARBA00023239"/>
    </source>
</evidence>
<dbReference type="SUPFAM" id="SSF50621">
    <property type="entry name" value="Alanine racemase C-terminal domain-like"/>
    <property type="match status" value="1"/>
</dbReference>
<dbReference type="InterPro" id="IPR000183">
    <property type="entry name" value="Orn/DAP/Arg_de-COase"/>
</dbReference>
<feature type="binding site" evidence="12">
    <location>
        <position position="333"/>
    </location>
    <ligand>
        <name>substrate</name>
    </ligand>
</feature>
<comment type="similarity">
    <text evidence="9 12">Belongs to the Orn/Lys/Arg decarboxylase class-II family. LysA subfamily.</text>
</comment>
<comment type="function">
    <text evidence="12">Specifically catalyzes the decarboxylation of meso-diaminopimelate (meso-DAP) to L-lysine.</text>
</comment>
<dbReference type="UniPathway" id="UPA00034">
    <property type="reaction ID" value="UER00027"/>
</dbReference>
<evidence type="ECO:0000256" key="4">
    <source>
        <dbReference type="ARBA" id="ARBA00022898"/>
    </source>
</evidence>
<dbReference type="GO" id="GO:0008836">
    <property type="term" value="F:diaminopimelate decarboxylase activity"/>
    <property type="evidence" value="ECO:0007669"/>
    <property type="project" value="UniProtKB-UniRule"/>
</dbReference>
<evidence type="ECO:0000256" key="13">
    <source>
        <dbReference type="PIRSR" id="PIRSR600183-50"/>
    </source>
</evidence>
<dbReference type="EC" id="4.1.1.20" evidence="10 12"/>
<feature type="binding site" evidence="12">
    <location>
        <position position="389"/>
    </location>
    <ligand>
        <name>substrate</name>
    </ligand>
</feature>
<feature type="binding site" evidence="12">
    <location>
        <position position="389"/>
    </location>
    <ligand>
        <name>pyridoxal 5'-phosphate</name>
        <dbReference type="ChEBI" id="CHEBI:597326"/>
    </ligand>
</feature>
<dbReference type="GO" id="GO:0009089">
    <property type="term" value="P:lysine biosynthetic process via diaminopimelate"/>
    <property type="evidence" value="ECO:0007669"/>
    <property type="project" value="UniProtKB-UniRule"/>
</dbReference>
<dbReference type="Gene3D" id="2.40.37.10">
    <property type="entry name" value="Lyase, Ornithine Decarboxylase, Chain A, domain 1"/>
    <property type="match status" value="1"/>
</dbReference>
<feature type="binding site" evidence="12">
    <location>
        <position position="329"/>
    </location>
    <ligand>
        <name>substrate</name>
    </ligand>
</feature>
<dbReference type="SUPFAM" id="SSF51419">
    <property type="entry name" value="PLP-binding barrel"/>
    <property type="match status" value="1"/>
</dbReference>
<comment type="pathway">
    <text evidence="8 12 14">Amino-acid biosynthesis; L-lysine biosynthesis via DAP pathway; L-lysine from DL-2,6-diaminopimelate: step 1/1.</text>
</comment>
<accession>A0A6I0F2B8</accession>
<feature type="binding site" evidence="12">
    <location>
        <begin position="289"/>
        <end position="292"/>
    </location>
    <ligand>
        <name>pyridoxal 5'-phosphate</name>
        <dbReference type="ChEBI" id="CHEBI:597326"/>
    </ligand>
</feature>
<reference evidence="16 17" key="1">
    <citation type="submission" date="2019-10" db="EMBL/GenBank/DDBJ databases">
        <title>Whole-genome sequence of the extremophile Heliorestis acidaminivorans DSM 24790.</title>
        <authorList>
            <person name="Kyndt J.A."/>
            <person name="Meyer T.E."/>
        </authorList>
    </citation>
    <scope>NUCLEOTIDE SEQUENCE [LARGE SCALE GENOMIC DNA]</scope>
    <source>
        <strain evidence="16 17">DSM 24790</strain>
    </source>
</reference>
<dbReference type="PRINTS" id="PR01181">
    <property type="entry name" value="DAPDCRBXLASE"/>
</dbReference>
<comment type="catalytic activity">
    <reaction evidence="7 12 14">
        <text>meso-2,6-diaminopimelate + H(+) = L-lysine + CO2</text>
        <dbReference type="Rhea" id="RHEA:15101"/>
        <dbReference type="ChEBI" id="CHEBI:15378"/>
        <dbReference type="ChEBI" id="CHEBI:16526"/>
        <dbReference type="ChEBI" id="CHEBI:32551"/>
        <dbReference type="ChEBI" id="CHEBI:57791"/>
        <dbReference type="EC" id="4.1.1.20"/>
    </reaction>
</comment>
<evidence type="ECO:0000256" key="14">
    <source>
        <dbReference type="RuleBase" id="RU003738"/>
    </source>
</evidence>
<evidence type="ECO:0000256" key="10">
    <source>
        <dbReference type="ARBA" id="ARBA00066427"/>
    </source>
</evidence>
<evidence type="ECO:0000256" key="2">
    <source>
        <dbReference type="ARBA" id="ARBA00022605"/>
    </source>
</evidence>
<feature type="binding site" evidence="12">
    <location>
        <position position="292"/>
    </location>
    <ligand>
        <name>substrate</name>
    </ligand>
</feature>
<proteinExistence type="inferred from homology"/>
<keyword evidence="6 12" id="KW-0456">Lyase</keyword>
<feature type="active site" description="Proton donor" evidence="13">
    <location>
        <position position="360"/>
    </location>
</feature>
<evidence type="ECO:0000256" key="12">
    <source>
        <dbReference type="HAMAP-Rule" id="MF_02120"/>
    </source>
</evidence>
<comment type="subunit">
    <text evidence="12">Homodimer.</text>
</comment>
<dbReference type="EMBL" id="WBXO01000005">
    <property type="protein sequence ID" value="KAB2952613.1"/>
    <property type="molecule type" value="Genomic_DNA"/>
</dbReference>
<feature type="binding site" evidence="12">
    <location>
        <position position="247"/>
    </location>
    <ligand>
        <name>pyridoxal 5'-phosphate</name>
        <dbReference type="ChEBI" id="CHEBI:597326"/>
    </ligand>
</feature>
<dbReference type="InterPro" id="IPR009006">
    <property type="entry name" value="Ala_racemase/Decarboxylase_C"/>
</dbReference>
<evidence type="ECO:0000256" key="9">
    <source>
        <dbReference type="ARBA" id="ARBA00060983"/>
    </source>
</evidence>
<dbReference type="Proteomes" id="UP000468766">
    <property type="component" value="Unassembled WGS sequence"/>
</dbReference>
<evidence type="ECO:0000256" key="8">
    <source>
        <dbReference type="ARBA" id="ARBA00060643"/>
    </source>
</evidence>
<keyword evidence="17" id="KW-1185">Reference proteome</keyword>
<dbReference type="Gene3D" id="3.20.20.10">
    <property type="entry name" value="Alanine racemase"/>
    <property type="match status" value="1"/>
</dbReference>
<dbReference type="FunFam" id="3.20.20.10:FF:000003">
    <property type="entry name" value="Diaminopimelate decarboxylase"/>
    <property type="match status" value="1"/>
</dbReference>
<dbReference type="PANTHER" id="PTHR43727:SF2">
    <property type="entry name" value="GROUP IV DECARBOXYLASE"/>
    <property type="match status" value="1"/>
</dbReference>
<dbReference type="RefSeq" id="WP_151619890.1">
    <property type="nucleotide sequence ID" value="NZ_WBXO01000005.1"/>
</dbReference>
<feature type="modified residue" description="N6-(pyridoxal phosphate)lysine" evidence="12 13">
    <location>
        <position position="65"/>
    </location>
</feature>
<dbReference type="OrthoDB" id="9802241at2"/>
<keyword evidence="2 12" id="KW-0028">Amino-acid biosynthesis</keyword>
<evidence type="ECO:0000313" key="17">
    <source>
        <dbReference type="Proteomes" id="UP000468766"/>
    </source>
</evidence>
<dbReference type="AlphaFoldDB" id="A0A6I0F2B8"/>
<feature type="domain" description="Orn/DAP/Arg decarboxylase 2 N-terminal" evidence="15">
    <location>
        <begin position="42"/>
        <end position="295"/>
    </location>
</feature>
<dbReference type="NCBIfam" id="TIGR01048">
    <property type="entry name" value="lysA"/>
    <property type="match status" value="1"/>
</dbReference>
<evidence type="ECO:0000256" key="3">
    <source>
        <dbReference type="ARBA" id="ARBA00022793"/>
    </source>
</evidence>
<dbReference type="InterPro" id="IPR022644">
    <property type="entry name" value="De-COase2_N"/>
</dbReference>
<evidence type="ECO:0000259" key="15">
    <source>
        <dbReference type="Pfam" id="PF02784"/>
    </source>
</evidence>
<keyword evidence="5 12" id="KW-0457">Lysine biosynthesis</keyword>
<evidence type="ECO:0000256" key="11">
    <source>
        <dbReference type="ARBA" id="ARBA00074972"/>
    </source>
</evidence>
<dbReference type="HAMAP" id="MF_02120">
    <property type="entry name" value="LysA"/>
    <property type="match status" value="1"/>
</dbReference>
<sequence length="437" mass="47894">MKLQGTAKVNEAGHLTIGGCDAVELVQKHGSPLYVMDETFLREKCKAYYDAFSASGAGEVIYASKAFMNMAMCRVIEQEGLGLDVVSGGELYTARRAGFPMEKVYFHGNNKTDSELKQAIEYGIGHIVVDNHYEMDRLNALAEQAGTTVNVLLRITPGIECHTHEFIRTGQIDSKFGFPLPTGQAMEAVKAVVSCSNLKYDGLHCHIGSQIFELESFRFAAEVMMNFIEEIQKQTGAVTTVLNLGGGFGIRYTEADEPADINDYARTVLSTVQSEAEKRNLTVPRVVVEPGRSIAGPVGTTLYTVGSVKEIHGVRKYVAVDGGMNDNPRPALYGSRYEAMLANKATEANEEVVSITGKCCESGDMLIWDVSLPKVKSGDILAVSSTGAYNYTMSMNYNRIGRPAVVFVRDGQSAVVVERESYDDLIRNDRIPPYLQR</sequence>
<dbReference type="InterPro" id="IPR002986">
    <property type="entry name" value="DAP_deCOOHase_LysA"/>
</dbReference>
<dbReference type="GO" id="GO:0030170">
    <property type="term" value="F:pyridoxal phosphate binding"/>
    <property type="evidence" value="ECO:0007669"/>
    <property type="project" value="UniProtKB-UniRule"/>
</dbReference>
<dbReference type="PRINTS" id="PR01179">
    <property type="entry name" value="ODADCRBXLASE"/>
</dbReference>
<dbReference type="CDD" id="cd06828">
    <property type="entry name" value="PLPDE_III_DapDC"/>
    <property type="match status" value="1"/>
</dbReference>
<keyword evidence="4 12" id="KW-0663">Pyridoxal phosphate</keyword>
<gene>
    <name evidence="12 16" type="primary">lysA</name>
    <name evidence="16" type="ORF">F9B85_08090</name>
</gene>